<dbReference type="PANTHER" id="PTHR45527">
    <property type="entry name" value="NONRIBOSOMAL PEPTIDE SYNTHETASE"/>
    <property type="match status" value="1"/>
</dbReference>
<dbReference type="InterPro" id="IPR042099">
    <property type="entry name" value="ANL_N_sf"/>
</dbReference>
<dbReference type="PANTHER" id="PTHR45527:SF1">
    <property type="entry name" value="FATTY ACID SYNTHASE"/>
    <property type="match status" value="1"/>
</dbReference>
<accession>A0ABV7CPW8</accession>
<dbReference type="Proteomes" id="UP001595453">
    <property type="component" value="Unassembled WGS sequence"/>
</dbReference>
<keyword evidence="4" id="KW-1185">Reference proteome</keyword>
<reference evidence="4" key="1">
    <citation type="journal article" date="2019" name="Int. J. Syst. Evol. Microbiol.">
        <title>The Global Catalogue of Microorganisms (GCM) 10K type strain sequencing project: providing services to taxonomists for standard genome sequencing and annotation.</title>
        <authorList>
            <consortium name="The Broad Institute Genomics Platform"/>
            <consortium name="The Broad Institute Genome Sequencing Center for Infectious Disease"/>
            <person name="Wu L."/>
            <person name="Ma J."/>
        </authorList>
    </citation>
    <scope>NUCLEOTIDE SEQUENCE [LARGE SCALE GENOMIC DNA]</scope>
    <source>
        <strain evidence="4">KCTC 42730</strain>
    </source>
</reference>
<feature type="domain" description="AMP-binding enzyme C-terminal" evidence="2">
    <location>
        <begin position="748"/>
        <end position="821"/>
    </location>
</feature>
<dbReference type="EMBL" id="JBHRSD010000046">
    <property type="protein sequence ID" value="MFC3034660.1"/>
    <property type="molecule type" value="Genomic_DNA"/>
</dbReference>
<protein>
    <submittedName>
        <fullName evidence="3">Amino acid adenylation domain-containing protein</fullName>
    </submittedName>
</protein>
<dbReference type="RefSeq" id="WP_377128373.1">
    <property type="nucleotide sequence ID" value="NZ_JBHRSD010000046.1"/>
</dbReference>
<evidence type="ECO:0000313" key="3">
    <source>
        <dbReference type="EMBL" id="MFC3034660.1"/>
    </source>
</evidence>
<comment type="caution">
    <text evidence="3">The sequence shown here is derived from an EMBL/GenBank/DDBJ whole genome shotgun (WGS) entry which is preliminary data.</text>
</comment>
<dbReference type="PROSITE" id="PS00455">
    <property type="entry name" value="AMP_BINDING"/>
    <property type="match status" value="1"/>
</dbReference>
<evidence type="ECO:0000259" key="2">
    <source>
        <dbReference type="Pfam" id="PF13193"/>
    </source>
</evidence>
<dbReference type="Gene3D" id="3.30.300.30">
    <property type="match status" value="1"/>
</dbReference>
<dbReference type="InterPro" id="IPR010071">
    <property type="entry name" value="AA_adenyl_dom"/>
</dbReference>
<feature type="domain" description="AMP-dependent synthetase/ligase" evidence="1">
    <location>
        <begin position="356"/>
        <end position="692"/>
    </location>
</feature>
<dbReference type="InterPro" id="IPR045851">
    <property type="entry name" value="AMP-bd_C_sf"/>
</dbReference>
<gene>
    <name evidence="3" type="ORF">ACFOEE_19330</name>
</gene>
<dbReference type="Pfam" id="PF00501">
    <property type="entry name" value="AMP-binding"/>
    <property type="match status" value="1"/>
</dbReference>
<dbReference type="InterPro" id="IPR020845">
    <property type="entry name" value="AMP-binding_CS"/>
</dbReference>
<evidence type="ECO:0000259" key="1">
    <source>
        <dbReference type="Pfam" id="PF00501"/>
    </source>
</evidence>
<organism evidence="3 4">
    <name type="scientific">Pseudoalteromonas fenneropenaei</name>
    <dbReference type="NCBI Taxonomy" id="1737459"/>
    <lineage>
        <taxon>Bacteria</taxon>
        <taxon>Pseudomonadati</taxon>
        <taxon>Pseudomonadota</taxon>
        <taxon>Gammaproteobacteria</taxon>
        <taxon>Alteromonadales</taxon>
        <taxon>Pseudoalteromonadaceae</taxon>
        <taxon>Pseudoalteromonas</taxon>
    </lineage>
</organism>
<evidence type="ECO:0000313" key="4">
    <source>
        <dbReference type="Proteomes" id="UP001595453"/>
    </source>
</evidence>
<dbReference type="SUPFAM" id="SSF56801">
    <property type="entry name" value="Acetyl-CoA synthetase-like"/>
    <property type="match status" value="1"/>
</dbReference>
<name>A0ABV7CPW8_9GAMM</name>
<sequence length="831" mass="91622">MRANLSWSSSNSSADAPIASLWRTPVAAKQQADVLANWQRCVGAAQLEVTYHKEQIWSETLHAARIEQSLCALTADKPIRLDWFSNAASLELWVTFDRRLFSLSQVVAISRQAYCDTVQKCLPSFDSKRSSHFATSAVPALPSGHANDVIEHQYHQYLDAEQVNKLKLNSAKLGVSAPVLFTAVLHWLSQRHFELAHNTIWLSISDEQYRERLSALMCDIPLDKYWQQHVTELHSTQLSGQRARLQTSPLPLAEIEFLASVVTVQDLRSYIGTRSTIPLRLLIAVDDQFGWHIQFNAKASLLEHQHGQWLVEQFMHLLIQCASQAVPSQTPLTFADVPLVATTLPQRDLSAQLFFQLSQQPERIAINLAGQAFSYGQLAGQVAQVQTQLQQLGVMAGSRIGLHLPRSVAMVAAQLACLMSGHTFIPLDPSFPTARLMDIATQAEPHLILTHAPHSELAAQFTSVLISETGPHNALELVPNASAPAYMMFTSGSTGRPKGVVVSRQALSSFIDAATTRLALTGQEHWLAQTTFAFDIALLELYAPLATGAMLSLTTEQQNKDLLATLTAWQTQGQLPLTHIQATPTFWRALVQNGWLGDKALHALCGGEALDSSLAQQLSRRVNTLWNCYGPTEATVWSMMAKVVLSGHKAPMLQGSLMHYQHMVVDAEQNPLGVGMVGELCILGPALADEYWQQPDLTAQQFRSTSTQRRYYRSGDLVRKLGDDSFAYLGRVDQQIKLRGYRIEIGDIEAHIQVLAGVAEVAVVLQGDSQSGTLVAFIVQEPSVALSKLQLRKALQLVLPSYMVPAKIQFCAALPKTLNGKLDRKALVHSS</sequence>
<dbReference type="Gene3D" id="3.40.50.12780">
    <property type="entry name" value="N-terminal domain of ligase-like"/>
    <property type="match status" value="1"/>
</dbReference>
<dbReference type="InterPro" id="IPR000873">
    <property type="entry name" value="AMP-dep_synth/lig_dom"/>
</dbReference>
<dbReference type="Pfam" id="PF13193">
    <property type="entry name" value="AMP-binding_C"/>
    <property type="match status" value="1"/>
</dbReference>
<proteinExistence type="predicted"/>
<dbReference type="NCBIfam" id="TIGR01733">
    <property type="entry name" value="AA-adenyl-dom"/>
    <property type="match status" value="1"/>
</dbReference>
<dbReference type="InterPro" id="IPR025110">
    <property type="entry name" value="AMP-bd_C"/>
</dbReference>